<name>A0A9E6XUL7_9ACTN</name>
<protein>
    <recommendedName>
        <fullName evidence="5">HTH gntR-type domain-containing protein</fullName>
    </recommendedName>
</protein>
<reference evidence="6" key="1">
    <citation type="journal article" date="2022" name="Int. J. Syst. Evol. Microbiol.">
        <title>Pseudomonas aegrilactucae sp. nov. and Pseudomonas morbosilactucae sp. nov., pathogens causing bacterial rot of lettuce in Japan.</title>
        <authorList>
            <person name="Sawada H."/>
            <person name="Fujikawa T."/>
            <person name="Satou M."/>
        </authorList>
    </citation>
    <scope>NUCLEOTIDE SEQUENCE</scope>
    <source>
        <strain evidence="6">0166_1</strain>
    </source>
</reference>
<keyword evidence="3" id="KW-0804">Transcription</keyword>
<dbReference type="SUPFAM" id="SSF46785">
    <property type="entry name" value="Winged helix' DNA-binding domain"/>
    <property type="match status" value="1"/>
</dbReference>
<dbReference type="GO" id="GO:0003677">
    <property type="term" value="F:DNA binding"/>
    <property type="evidence" value="ECO:0007669"/>
    <property type="project" value="UniProtKB-KW"/>
</dbReference>
<dbReference type="SUPFAM" id="SSF48008">
    <property type="entry name" value="GntR ligand-binding domain-like"/>
    <property type="match status" value="1"/>
</dbReference>
<dbReference type="PANTHER" id="PTHR43537">
    <property type="entry name" value="TRANSCRIPTIONAL REGULATOR, GNTR FAMILY"/>
    <property type="match status" value="1"/>
</dbReference>
<dbReference type="AlphaFoldDB" id="A0A9E6XUL7"/>
<accession>A0A9E6XUL7</accession>
<evidence type="ECO:0000313" key="7">
    <source>
        <dbReference type="Proteomes" id="UP001162834"/>
    </source>
</evidence>
<feature type="region of interest" description="Disordered" evidence="4">
    <location>
        <begin position="182"/>
        <end position="203"/>
    </location>
</feature>
<gene>
    <name evidence="6" type="ORF">DSM104329_00443</name>
</gene>
<keyword evidence="1" id="KW-0805">Transcription regulation</keyword>
<evidence type="ECO:0000256" key="1">
    <source>
        <dbReference type="ARBA" id="ARBA00023015"/>
    </source>
</evidence>
<evidence type="ECO:0000259" key="5">
    <source>
        <dbReference type="PROSITE" id="PS50949"/>
    </source>
</evidence>
<evidence type="ECO:0000256" key="3">
    <source>
        <dbReference type="ARBA" id="ARBA00023163"/>
    </source>
</evidence>
<dbReference type="Proteomes" id="UP001162834">
    <property type="component" value="Chromosome"/>
</dbReference>
<dbReference type="InterPro" id="IPR036388">
    <property type="entry name" value="WH-like_DNA-bd_sf"/>
</dbReference>
<evidence type="ECO:0000313" key="6">
    <source>
        <dbReference type="EMBL" id="UGS34072.1"/>
    </source>
</evidence>
<dbReference type="InterPro" id="IPR011711">
    <property type="entry name" value="GntR_C"/>
</dbReference>
<evidence type="ECO:0000256" key="4">
    <source>
        <dbReference type="SAM" id="MobiDB-lite"/>
    </source>
</evidence>
<dbReference type="Pfam" id="PF07729">
    <property type="entry name" value="FCD"/>
    <property type="match status" value="1"/>
</dbReference>
<dbReference type="Gene3D" id="1.10.10.10">
    <property type="entry name" value="Winged helix-like DNA-binding domain superfamily/Winged helix DNA-binding domain"/>
    <property type="match status" value="1"/>
</dbReference>
<proteinExistence type="predicted"/>
<sequence length="203" mass="21720">MFGALAQEFGVSAQPVREAIRRLEAEGLVHYEANAGAVVAPASPELFEDGLQALALLEGYATATAAAHVPVEALEAEVEAMRTALDGLDVAGFEAADQRFHEQLRDHCRNPLLRGLLHELRQRALVVRRSAFAGLPRRGSQSIAEHEEIVGLIRSGAPAGEVEAAASRHVTADIEAFRAWSARAARPAEPSPERPRGRAAAAR</sequence>
<dbReference type="PANTHER" id="PTHR43537:SF24">
    <property type="entry name" value="GLUCONATE OPERON TRANSCRIPTIONAL REPRESSOR"/>
    <property type="match status" value="1"/>
</dbReference>
<dbReference type="EMBL" id="CP087164">
    <property type="protein sequence ID" value="UGS34072.1"/>
    <property type="molecule type" value="Genomic_DNA"/>
</dbReference>
<keyword evidence="7" id="KW-1185">Reference proteome</keyword>
<dbReference type="InterPro" id="IPR000524">
    <property type="entry name" value="Tscrpt_reg_HTH_GntR"/>
</dbReference>
<dbReference type="InterPro" id="IPR036390">
    <property type="entry name" value="WH_DNA-bd_sf"/>
</dbReference>
<dbReference type="InterPro" id="IPR008920">
    <property type="entry name" value="TF_FadR/GntR_C"/>
</dbReference>
<dbReference type="Pfam" id="PF00392">
    <property type="entry name" value="GntR"/>
    <property type="match status" value="1"/>
</dbReference>
<dbReference type="PROSITE" id="PS50949">
    <property type="entry name" value="HTH_GNTR"/>
    <property type="match status" value="1"/>
</dbReference>
<keyword evidence="2" id="KW-0238">DNA-binding</keyword>
<dbReference type="SMART" id="SM00895">
    <property type="entry name" value="FCD"/>
    <property type="match status" value="1"/>
</dbReference>
<dbReference type="KEGG" id="sbae:DSM104329_00443"/>
<dbReference type="GO" id="GO:0003700">
    <property type="term" value="F:DNA-binding transcription factor activity"/>
    <property type="evidence" value="ECO:0007669"/>
    <property type="project" value="InterPro"/>
</dbReference>
<feature type="domain" description="HTH gntR-type" evidence="5">
    <location>
        <begin position="1"/>
        <end position="42"/>
    </location>
</feature>
<dbReference type="Gene3D" id="1.20.120.530">
    <property type="entry name" value="GntR ligand-binding domain-like"/>
    <property type="match status" value="1"/>
</dbReference>
<organism evidence="6 7">
    <name type="scientific">Capillimicrobium parvum</name>
    <dbReference type="NCBI Taxonomy" id="2884022"/>
    <lineage>
        <taxon>Bacteria</taxon>
        <taxon>Bacillati</taxon>
        <taxon>Actinomycetota</taxon>
        <taxon>Thermoleophilia</taxon>
        <taxon>Solirubrobacterales</taxon>
        <taxon>Capillimicrobiaceae</taxon>
        <taxon>Capillimicrobium</taxon>
    </lineage>
</organism>
<evidence type="ECO:0000256" key="2">
    <source>
        <dbReference type="ARBA" id="ARBA00023125"/>
    </source>
</evidence>